<keyword evidence="8" id="KW-0804">Transcription</keyword>
<evidence type="ECO:0000259" key="11">
    <source>
        <dbReference type="Pfam" id="PF10497"/>
    </source>
</evidence>
<keyword evidence="6" id="KW-0832">Ubl conjugation</keyword>
<feature type="region of interest" description="Disordered" evidence="10">
    <location>
        <begin position="72"/>
        <end position="116"/>
    </location>
</feature>
<accession>A0AAV2QXZ7</accession>
<evidence type="ECO:0000256" key="4">
    <source>
        <dbReference type="ARBA" id="ARBA00022499"/>
    </source>
</evidence>
<evidence type="ECO:0000256" key="1">
    <source>
        <dbReference type="ARBA" id="ARBA00004123"/>
    </source>
</evidence>
<comment type="caution">
    <text evidence="12">The sequence shown here is derived from an EMBL/GenBank/DDBJ whole genome shotgun (WGS) entry which is preliminary data.</text>
</comment>
<keyword evidence="4" id="KW-1017">Isopeptide bond</keyword>
<proteinExistence type="predicted"/>
<dbReference type="Pfam" id="PF10497">
    <property type="entry name" value="zf-4CXXC_R1"/>
    <property type="match status" value="1"/>
</dbReference>
<feature type="compositionally biased region" description="Basic residues" evidence="10">
    <location>
        <begin position="72"/>
        <end position="81"/>
    </location>
</feature>
<dbReference type="InterPro" id="IPR040221">
    <property type="entry name" value="CDCA7/CDA7L"/>
</dbReference>
<evidence type="ECO:0000256" key="3">
    <source>
        <dbReference type="ARBA" id="ARBA00022490"/>
    </source>
</evidence>
<evidence type="ECO:0000256" key="7">
    <source>
        <dbReference type="ARBA" id="ARBA00023015"/>
    </source>
</evidence>
<sequence length="241" mass="27358">RSRRDSAGSTFSSPTSSDWLSNNGDDEDEEEKLLYFKFRFKKPLDFTDQDSDDSDEDIEVFADDMDVNLMKRRNNKKKGRRNLGEEFSGFSNTSPVKRRDSGARRHTTGFDPNENIVMPEDVTSNMIRNVADTSAKVYNTSTGTTCHQCRQKTIDQKTICRSGDCRGVRGWFCGPCLMNRYGEDVREVLKDPRWCCPACRGLCNCSICRNRNGKAATGILLHIAQSRGFSNVKDYLESLVK</sequence>
<evidence type="ECO:0000256" key="5">
    <source>
        <dbReference type="ARBA" id="ARBA00022553"/>
    </source>
</evidence>
<keyword evidence="13" id="KW-1185">Reference proteome</keyword>
<evidence type="ECO:0000256" key="8">
    <source>
        <dbReference type="ARBA" id="ARBA00023163"/>
    </source>
</evidence>
<feature type="region of interest" description="Disordered" evidence="10">
    <location>
        <begin position="1"/>
        <end position="26"/>
    </location>
</feature>
<evidence type="ECO:0000256" key="9">
    <source>
        <dbReference type="ARBA" id="ARBA00023242"/>
    </source>
</evidence>
<protein>
    <recommendedName>
        <fullName evidence="11">Zinc-finger domain-containing protein</fullName>
    </recommendedName>
</protein>
<keyword evidence="7" id="KW-0805">Transcription regulation</keyword>
<keyword evidence="3" id="KW-0963">Cytoplasm</keyword>
<keyword evidence="5" id="KW-0597">Phosphoprotein</keyword>
<evidence type="ECO:0000256" key="10">
    <source>
        <dbReference type="SAM" id="MobiDB-lite"/>
    </source>
</evidence>
<comment type="subcellular location">
    <subcellularLocation>
        <location evidence="2">Cytoplasm</location>
    </subcellularLocation>
    <subcellularLocation>
        <location evidence="1">Nucleus</location>
    </subcellularLocation>
</comment>
<evidence type="ECO:0000256" key="2">
    <source>
        <dbReference type="ARBA" id="ARBA00004496"/>
    </source>
</evidence>
<name>A0AAV2QXZ7_MEGNR</name>
<keyword evidence="9" id="KW-0539">Nucleus</keyword>
<organism evidence="12 13">
    <name type="scientific">Meganyctiphanes norvegica</name>
    <name type="common">Northern krill</name>
    <name type="synonym">Thysanopoda norvegica</name>
    <dbReference type="NCBI Taxonomy" id="48144"/>
    <lineage>
        <taxon>Eukaryota</taxon>
        <taxon>Metazoa</taxon>
        <taxon>Ecdysozoa</taxon>
        <taxon>Arthropoda</taxon>
        <taxon>Crustacea</taxon>
        <taxon>Multicrustacea</taxon>
        <taxon>Malacostraca</taxon>
        <taxon>Eumalacostraca</taxon>
        <taxon>Eucarida</taxon>
        <taxon>Euphausiacea</taxon>
        <taxon>Euphausiidae</taxon>
        <taxon>Meganyctiphanes</taxon>
    </lineage>
</organism>
<feature type="non-terminal residue" evidence="12">
    <location>
        <position position="1"/>
    </location>
</feature>
<dbReference type="GO" id="GO:0005737">
    <property type="term" value="C:cytoplasm"/>
    <property type="evidence" value="ECO:0007669"/>
    <property type="project" value="UniProtKB-SubCell"/>
</dbReference>
<evidence type="ECO:0000313" key="13">
    <source>
        <dbReference type="Proteomes" id="UP001497623"/>
    </source>
</evidence>
<feature type="compositionally biased region" description="Low complexity" evidence="10">
    <location>
        <begin position="7"/>
        <end position="21"/>
    </location>
</feature>
<dbReference type="GO" id="GO:0005634">
    <property type="term" value="C:nucleus"/>
    <property type="evidence" value="ECO:0007669"/>
    <property type="project" value="UniProtKB-SubCell"/>
</dbReference>
<dbReference type="PANTHER" id="PTHR31169:SF8">
    <property type="entry name" value="ZINC-FINGER DOMAIN OF MONOAMINE-OXIDASE A REPRESSOR R1 PROTEIN"/>
    <property type="match status" value="1"/>
</dbReference>
<dbReference type="Proteomes" id="UP001497623">
    <property type="component" value="Unassembled WGS sequence"/>
</dbReference>
<dbReference type="EMBL" id="CAXKWB010013173">
    <property type="protein sequence ID" value="CAL4106862.1"/>
    <property type="molecule type" value="Genomic_DNA"/>
</dbReference>
<evidence type="ECO:0000313" key="12">
    <source>
        <dbReference type="EMBL" id="CAL4106862.1"/>
    </source>
</evidence>
<feature type="domain" description="Zinc-finger" evidence="11">
    <location>
        <begin position="138"/>
        <end position="236"/>
    </location>
</feature>
<dbReference type="PANTHER" id="PTHR31169">
    <property type="entry name" value="OS05G0300700 PROTEIN"/>
    <property type="match status" value="1"/>
</dbReference>
<gene>
    <name evidence="12" type="ORF">MNOR_LOCUS18426</name>
</gene>
<dbReference type="InterPro" id="IPR018866">
    <property type="entry name" value="Znf-4CXXC_R1"/>
</dbReference>
<reference evidence="12 13" key="1">
    <citation type="submission" date="2024-05" db="EMBL/GenBank/DDBJ databases">
        <authorList>
            <person name="Wallberg A."/>
        </authorList>
    </citation>
    <scope>NUCLEOTIDE SEQUENCE [LARGE SCALE GENOMIC DNA]</scope>
</reference>
<dbReference type="GO" id="GO:0006355">
    <property type="term" value="P:regulation of DNA-templated transcription"/>
    <property type="evidence" value="ECO:0007669"/>
    <property type="project" value="InterPro"/>
</dbReference>
<dbReference type="AlphaFoldDB" id="A0AAV2QXZ7"/>
<evidence type="ECO:0000256" key="6">
    <source>
        <dbReference type="ARBA" id="ARBA00022843"/>
    </source>
</evidence>